<evidence type="ECO:0000313" key="1">
    <source>
        <dbReference type="EMBL" id="CAH0513527.1"/>
    </source>
</evidence>
<sequence length="317" mass="36170">MVPRNTDVSRLLILSSDNDSSLALIYKLRELCGDLDTYPHDDNRLMLNLQTKYYRARVEVHMHQVLDNEAEPGLQHDWNEYEAVICTVKVRNRESFLHINRFVKHIVDTFSHEVRLLVADTSLSTIEDVKQIKSWCCDNGFEFVALDCTEHISSDDTSNDEKVGIDRVLEALHCNMWKSMELHSFQLETAAPLKAATEKVSNKIDKRHHQAGNEEGKNTKAEDQTMSLSDERIEALLQALKIAEDPRVSTKDAKKSDDKDDDIDMAQFSALISEVRDVREQGKLLTNEQRRDRAAEVAMKLWHMLGEDNGSDASGSE</sequence>
<gene>
    <name evidence="1" type="ORF">PBS001_LOCUS335</name>
</gene>
<dbReference type="Pfam" id="PF10199">
    <property type="entry name" value="Adaptin_binding"/>
    <property type="match status" value="1"/>
</dbReference>
<organism evidence="1 2">
    <name type="scientific">Peronospora belbahrii</name>
    <dbReference type="NCBI Taxonomy" id="622444"/>
    <lineage>
        <taxon>Eukaryota</taxon>
        <taxon>Sar</taxon>
        <taxon>Stramenopiles</taxon>
        <taxon>Oomycota</taxon>
        <taxon>Peronosporomycetes</taxon>
        <taxon>Peronosporales</taxon>
        <taxon>Peronosporaceae</taxon>
        <taxon>Peronospora</taxon>
    </lineage>
</organism>
<dbReference type="Gene3D" id="3.40.50.11960">
    <property type="match status" value="1"/>
</dbReference>
<dbReference type="PANTHER" id="PTHR14659:SF1">
    <property type="entry name" value="ALPHA- AND GAMMA-ADAPTIN-BINDING PROTEIN P34"/>
    <property type="match status" value="1"/>
</dbReference>
<comment type="caution">
    <text evidence="1">The sequence shown here is derived from an EMBL/GenBank/DDBJ whole genome shotgun (WGS) entry which is preliminary data.</text>
</comment>
<dbReference type="EMBL" id="CAKLCB010000014">
    <property type="protein sequence ID" value="CAH0513527.1"/>
    <property type="molecule type" value="Genomic_DNA"/>
</dbReference>
<protein>
    <recommendedName>
        <fullName evidence="3">Alpha-and gamma-adaptin-binding protein p34</fullName>
    </recommendedName>
</protein>
<accession>A0ABN8CKA3</accession>
<evidence type="ECO:0000313" key="2">
    <source>
        <dbReference type="Proteomes" id="UP001158986"/>
    </source>
</evidence>
<name>A0ABN8CKA3_9STRA</name>
<dbReference type="InterPro" id="IPR019341">
    <property type="entry name" value="Alpha/Gamma-adaptin-bd_p34"/>
</dbReference>
<dbReference type="Proteomes" id="UP001158986">
    <property type="component" value="Unassembled WGS sequence"/>
</dbReference>
<keyword evidence="2" id="KW-1185">Reference proteome</keyword>
<dbReference type="PANTHER" id="PTHR14659">
    <property type="entry name" value="ALPHA- AND GAMMA-ADAPTIN-BINDING PROTEIN P34"/>
    <property type="match status" value="1"/>
</dbReference>
<evidence type="ECO:0008006" key="3">
    <source>
        <dbReference type="Google" id="ProtNLM"/>
    </source>
</evidence>
<reference evidence="1 2" key="1">
    <citation type="submission" date="2021-11" db="EMBL/GenBank/DDBJ databases">
        <authorList>
            <person name="Islam A."/>
            <person name="Islam S."/>
            <person name="Flora M.S."/>
            <person name="Rahman M."/>
            <person name="Ziaur R.M."/>
            <person name="Epstein J.H."/>
            <person name="Hassan M."/>
            <person name="Klassen M."/>
            <person name="Woodard K."/>
            <person name="Webb A."/>
            <person name="Webby R.J."/>
            <person name="El Zowalaty M.E."/>
        </authorList>
    </citation>
    <scope>NUCLEOTIDE SEQUENCE [LARGE SCALE GENOMIC DNA]</scope>
    <source>
        <strain evidence="1">Pbs1</strain>
    </source>
</reference>
<proteinExistence type="predicted"/>